<evidence type="ECO:0000313" key="2">
    <source>
        <dbReference type="Proteomes" id="UP000621500"/>
    </source>
</evidence>
<comment type="caution">
    <text evidence="1">The sequence shown here is derived from an EMBL/GenBank/DDBJ whole genome shotgun (WGS) entry which is preliminary data.</text>
</comment>
<evidence type="ECO:0000313" key="1">
    <source>
        <dbReference type="EMBL" id="GIG99923.1"/>
    </source>
</evidence>
<keyword evidence="2" id="KW-1185">Reference proteome</keyword>
<accession>A0ABQ4EZ41</accession>
<proteinExistence type="predicted"/>
<gene>
    <name evidence="1" type="ORF">Pma05_64960</name>
</gene>
<name>A0ABQ4EZ41_9ACTN</name>
<sequence length="314" mass="35651">MPGLRPPPPPDADELTYLRWLQDDVVSRRQALRHLSAKALQHRLATGEWQIMSRGVYLAHNGPVTRQQRRWAAILAAGAGRRAVLAGLSALEVLGMRGYHSATLHVLIPARRQDRDPPPGVVVHRTRRLTEADVHRLGLPPCTMPARSLLDAAQWATDDERARAIIAAGFQQRLVDGPELDRALARLPRLRRRSLIVAAAADARAGAESVAESDLLRLCRREGLPTPSRQVRRTDSRGRRRYLDVYFEQWKVMVEIDGAQHLEVRHWWADMRRQNDLWISRIRILRFPAWLVRDRPADVAAQLRAALLAAGWRP</sequence>
<dbReference type="Proteomes" id="UP000621500">
    <property type="component" value="Unassembled WGS sequence"/>
</dbReference>
<organism evidence="1 2">
    <name type="scientific">Plantactinospora mayteni</name>
    <dbReference type="NCBI Taxonomy" id="566021"/>
    <lineage>
        <taxon>Bacteria</taxon>
        <taxon>Bacillati</taxon>
        <taxon>Actinomycetota</taxon>
        <taxon>Actinomycetes</taxon>
        <taxon>Micromonosporales</taxon>
        <taxon>Micromonosporaceae</taxon>
        <taxon>Plantactinospora</taxon>
    </lineage>
</organism>
<reference evidence="1 2" key="1">
    <citation type="submission" date="2021-01" db="EMBL/GenBank/DDBJ databases">
        <title>Whole genome shotgun sequence of Plantactinospora mayteni NBRC 109088.</title>
        <authorList>
            <person name="Komaki H."/>
            <person name="Tamura T."/>
        </authorList>
    </citation>
    <scope>NUCLEOTIDE SEQUENCE [LARGE SCALE GENOMIC DNA]</scope>
    <source>
        <strain evidence="1 2">NBRC 109088</strain>
    </source>
</reference>
<evidence type="ECO:0008006" key="3">
    <source>
        <dbReference type="Google" id="ProtNLM"/>
    </source>
</evidence>
<dbReference type="EMBL" id="BONX01000048">
    <property type="protein sequence ID" value="GIG99923.1"/>
    <property type="molecule type" value="Genomic_DNA"/>
</dbReference>
<dbReference type="RefSeq" id="WP_239313523.1">
    <property type="nucleotide sequence ID" value="NZ_BAAAZQ010000015.1"/>
</dbReference>
<protein>
    <recommendedName>
        <fullName evidence="3">DUF559 domain-containing protein</fullName>
    </recommendedName>
</protein>